<name>A0A6J5KYH5_9CAUD</name>
<protein>
    <submittedName>
        <fullName evidence="2">Uncharacterized protein</fullName>
    </submittedName>
</protein>
<accession>A0A6J5KYH5</accession>
<dbReference type="EMBL" id="LR796201">
    <property type="protein sequence ID" value="CAB4127111.1"/>
    <property type="molecule type" value="Genomic_DNA"/>
</dbReference>
<organism evidence="2">
    <name type="scientific">uncultured Caudovirales phage</name>
    <dbReference type="NCBI Taxonomy" id="2100421"/>
    <lineage>
        <taxon>Viruses</taxon>
        <taxon>Duplodnaviria</taxon>
        <taxon>Heunggongvirae</taxon>
        <taxon>Uroviricota</taxon>
        <taxon>Caudoviricetes</taxon>
        <taxon>Peduoviridae</taxon>
        <taxon>Maltschvirus</taxon>
        <taxon>Maltschvirus maltsch</taxon>
    </lineage>
</organism>
<evidence type="ECO:0000313" key="2">
    <source>
        <dbReference type="EMBL" id="CAB4127111.1"/>
    </source>
</evidence>
<gene>
    <name evidence="5" type="ORF">UFOVP1357_20</name>
    <name evidence="1" type="ORF">UFOVP18_53</name>
    <name evidence="3" type="ORF">UFOVP258_46</name>
    <name evidence="4" type="ORF">UFOVP502_38</name>
    <name evidence="2" type="ORF">UFOVP82_55</name>
</gene>
<dbReference type="EMBL" id="LR796149">
    <property type="protein sequence ID" value="CAB4121684.1"/>
    <property type="molecule type" value="Genomic_DNA"/>
</dbReference>
<evidence type="ECO:0000313" key="3">
    <source>
        <dbReference type="EMBL" id="CAB4132657.1"/>
    </source>
</evidence>
<dbReference type="EMBL" id="LR796468">
    <property type="protein sequence ID" value="CAB4146546.1"/>
    <property type="molecule type" value="Genomic_DNA"/>
</dbReference>
<reference evidence="2" key="1">
    <citation type="submission" date="2020-04" db="EMBL/GenBank/DDBJ databases">
        <authorList>
            <person name="Chiriac C."/>
            <person name="Salcher M."/>
            <person name="Ghai R."/>
            <person name="Kavagutti S V."/>
        </authorList>
    </citation>
    <scope>NUCLEOTIDE SEQUENCE</scope>
</reference>
<evidence type="ECO:0000313" key="4">
    <source>
        <dbReference type="EMBL" id="CAB4146546.1"/>
    </source>
</evidence>
<dbReference type="EMBL" id="LR796264">
    <property type="protein sequence ID" value="CAB4132657.1"/>
    <property type="molecule type" value="Genomic_DNA"/>
</dbReference>
<proteinExistence type="predicted"/>
<evidence type="ECO:0000313" key="1">
    <source>
        <dbReference type="EMBL" id="CAB4121684.1"/>
    </source>
</evidence>
<sequence>MEVKNRPILEAKVGEKTFELVLPEGSTLGELHDALFQMRSFVIDRIKEANEMNQKSQEEVKTEETKAE</sequence>
<dbReference type="EMBL" id="LR797304">
    <property type="protein sequence ID" value="CAB4199925.1"/>
    <property type="molecule type" value="Genomic_DNA"/>
</dbReference>
<evidence type="ECO:0000313" key="5">
    <source>
        <dbReference type="EMBL" id="CAB4199925.1"/>
    </source>
</evidence>